<keyword evidence="5" id="KW-0547">Nucleotide-binding</keyword>
<evidence type="ECO:0000256" key="7">
    <source>
        <dbReference type="ARBA" id="ARBA00023004"/>
    </source>
</evidence>
<protein>
    <submittedName>
        <fullName evidence="11">ABC transporter ATP-binding protein</fullName>
    </submittedName>
</protein>
<keyword evidence="4" id="KW-0410">Iron transport</keyword>
<dbReference type="PROSITE" id="PS00211">
    <property type="entry name" value="ABC_TRANSPORTER_1"/>
    <property type="match status" value="1"/>
</dbReference>
<keyword evidence="2" id="KW-0813">Transport</keyword>
<evidence type="ECO:0000256" key="2">
    <source>
        <dbReference type="ARBA" id="ARBA00022448"/>
    </source>
</evidence>
<evidence type="ECO:0000259" key="10">
    <source>
        <dbReference type="PROSITE" id="PS50893"/>
    </source>
</evidence>
<dbReference type="GO" id="GO:0005524">
    <property type="term" value="F:ATP binding"/>
    <property type="evidence" value="ECO:0007669"/>
    <property type="project" value="UniProtKB-KW"/>
</dbReference>
<dbReference type="InterPro" id="IPR003593">
    <property type="entry name" value="AAA+_ATPase"/>
</dbReference>
<dbReference type="CDD" id="cd03214">
    <property type="entry name" value="ABC_Iron-Siderophores_B12_Hemin"/>
    <property type="match status" value="1"/>
</dbReference>
<evidence type="ECO:0000256" key="1">
    <source>
        <dbReference type="ARBA" id="ARBA00004202"/>
    </source>
</evidence>
<dbReference type="AlphaFoldDB" id="A0A926EUT8"/>
<dbReference type="InterPro" id="IPR003439">
    <property type="entry name" value="ABC_transporter-like_ATP-bd"/>
</dbReference>
<dbReference type="Gene3D" id="3.40.50.300">
    <property type="entry name" value="P-loop containing nucleotide triphosphate hydrolases"/>
    <property type="match status" value="1"/>
</dbReference>
<dbReference type="GO" id="GO:0006826">
    <property type="term" value="P:iron ion transport"/>
    <property type="evidence" value="ECO:0007669"/>
    <property type="project" value="UniProtKB-KW"/>
</dbReference>
<dbReference type="InterPro" id="IPR017871">
    <property type="entry name" value="ABC_transporter-like_CS"/>
</dbReference>
<evidence type="ECO:0000256" key="3">
    <source>
        <dbReference type="ARBA" id="ARBA00022475"/>
    </source>
</evidence>
<dbReference type="PANTHER" id="PTHR42771:SF4">
    <property type="entry name" value="IRON(3+)-HYDROXAMATE IMPORT ATP-BINDING PROTEIN FHUC"/>
    <property type="match status" value="1"/>
</dbReference>
<evidence type="ECO:0000256" key="5">
    <source>
        <dbReference type="ARBA" id="ARBA00022741"/>
    </source>
</evidence>
<dbReference type="InterPro" id="IPR051535">
    <property type="entry name" value="Siderophore_ABC-ATPase"/>
</dbReference>
<comment type="caution">
    <text evidence="11">The sequence shown here is derived from an EMBL/GenBank/DDBJ whole genome shotgun (WGS) entry which is preliminary data.</text>
</comment>
<dbReference type="GO" id="GO:0005886">
    <property type="term" value="C:plasma membrane"/>
    <property type="evidence" value="ECO:0007669"/>
    <property type="project" value="UniProtKB-SubCell"/>
</dbReference>
<dbReference type="InterPro" id="IPR027417">
    <property type="entry name" value="P-loop_NTPase"/>
</dbReference>
<proteinExistence type="predicted"/>
<evidence type="ECO:0000313" key="12">
    <source>
        <dbReference type="Proteomes" id="UP000601171"/>
    </source>
</evidence>
<accession>A0A926EUT8</accession>
<evidence type="ECO:0000256" key="8">
    <source>
        <dbReference type="ARBA" id="ARBA00023065"/>
    </source>
</evidence>
<feature type="domain" description="ABC transporter" evidence="10">
    <location>
        <begin position="6"/>
        <end position="242"/>
    </location>
</feature>
<dbReference type="PANTHER" id="PTHR42771">
    <property type="entry name" value="IRON(3+)-HYDROXAMATE IMPORT ATP-BINDING PROTEIN FHUC"/>
    <property type="match status" value="1"/>
</dbReference>
<dbReference type="EMBL" id="JACRTG010000003">
    <property type="protein sequence ID" value="MBC8586864.1"/>
    <property type="molecule type" value="Genomic_DNA"/>
</dbReference>
<dbReference type="FunFam" id="3.40.50.300:FF:000134">
    <property type="entry name" value="Iron-enterobactin ABC transporter ATP-binding protein"/>
    <property type="match status" value="1"/>
</dbReference>
<reference evidence="11" key="1">
    <citation type="submission" date="2020-08" db="EMBL/GenBank/DDBJ databases">
        <title>Genome public.</title>
        <authorList>
            <person name="Liu C."/>
            <person name="Sun Q."/>
        </authorList>
    </citation>
    <scope>NUCLEOTIDE SEQUENCE</scope>
    <source>
        <strain evidence="11">BX21</strain>
    </source>
</reference>
<gene>
    <name evidence="11" type="ORF">H8707_01240</name>
</gene>
<organism evidence="11 12">
    <name type="scientific">Paratissierella segnis</name>
    <dbReference type="NCBI Taxonomy" id="2763679"/>
    <lineage>
        <taxon>Bacteria</taxon>
        <taxon>Bacillati</taxon>
        <taxon>Bacillota</taxon>
        <taxon>Tissierellia</taxon>
        <taxon>Tissierellales</taxon>
        <taxon>Tissierellaceae</taxon>
        <taxon>Paratissierella</taxon>
    </lineage>
</organism>
<keyword evidence="3" id="KW-1003">Cell membrane</keyword>
<comment type="subcellular location">
    <subcellularLocation>
        <location evidence="1">Cell membrane</location>
        <topology evidence="1">Peripheral membrane protein</topology>
    </subcellularLocation>
</comment>
<keyword evidence="9" id="KW-0472">Membrane</keyword>
<name>A0A926EUT8_9FIRM</name>
<keyword evidence="6 11" id="KW-0067">ATP-binding</keyword>
<dbReference type="Pfam" id="PF00005">
    <property type="entry name" value="ABC_tran"/>
    <property type="match status" value="1"/>
</dbReference>
<dbReference type="RefSeq" id="WP_262428330.1">
    <property type="nucleotide sequence ID" value="NZ_JACRTG010000003.1"/>
</dbReference>
<dbReference type="SUPFAM" id="SSF52540">
    <property type="entry name" value="P-loop containing nucleoside triphosphate hydrolases"/>
    <property type="match status" value="1"/>
</dbReference>
<keyword evidence="12" id="KW-1185">Reference proteome</keyword>
<evidence type="ECO:0000256" key="6">
    <source>
        <dbReference type="ARBA" id="ARBA00022840"/>
    </source>
</evidence>
<keyword evidence="8" id="KW-0406">Ion transport</keyword>
<sequence length="262" mass="29977">MKDIILGVKDLSVNYKNKNVLAGVDLEIEKGKIYSIIGPNGCGKTTLIRAMSKSLKPKKGKVLLNGDDIFEMKSKEIAKKMAILNQNNTTMSDVTVKKLVQYGRYAHRDWWKGLNKEDDDITEWAMEKTFVANLKNRRIDTLSGGERQRAWLAMSIAQKPEILLLDEPTTYLDICHQLEILELVSKLNKEEGITIVMVLHDINHAVRYSDEVIVIYDKNIYTKGDSWSILKSQVIEEVFNVQTETIIDKESNKPIFYAKRVI</sequence>
<dbReference type="SMART" id="SM00382">
    <property type="entry name" value="AAA"/>
    <property type="match status" value="1"/>
</dbReference>
<evidence type="ECO:0000256" key="4">
    <source>
        <dbReference type="ARBA" id="ARBA00022496"/>
    </source>
</evidence>
<dbReference type="GO" id="GO:0016887">
    <property type="term" value="F:ATP hydrolysis activity"/>
    <property type="evidence" value="ECO:0007669"/>
    <property type="project" value="InterPro"/>
</dbReference>
<evidence type="ECO:0000256" key="9">
    <source>
        <dbReference type="ARBA" id="ARBA00023136"/>
    </source>
</evidence>
<dbReference type="Proteomes" id="UP000601171">
    <property type="component" value="Unassembled WGS sequence"/>
</dbReference>
<dbReference type="PROSITE" id="PS50893">
    <property type="entry name" value="ABC_TRANSPORTER_2"/>
    <property type="match status" value="1"/>
</dbReference>
<keyword evidence="7" id="KW-0408">Iron</keyword>
<evidence type="ECO:0000313" key="11">
    <source>
        <dbReference type="EMBL" id="MBC8586864.1"/>
    </source>
</evidence>